<evidence type="ECO:0000259" key="6">
    <source>
        <dbReference type="Pfam" id="PF13458"/>
    </source>
</evidence>
<proteinExistence type="inferred from homology"/>
<dbReference type="Proteomes" id="UP000253744">
    <property type="component" value="Chromosome"/>
</dbReference>
<feature type="domain" description="Leucine-binding protein" evidence="6">
    <location>
        <begin position="25"/>
        <end position="371"/>
    </location>
</feature>
<dbReference type="KEGG" id="dwu:DVJ83_06100"/>
<dbReference type="PRINTS" id="PR00337">
    <property type="entry name" value="LEUILEVALBP"/>
</dbReference>
<dbReference type="RefSeq" id="WP_114671763.1">
    <property type="nucleotide sequence ID" value="NZ_CP031158.1"/>
</dbReference>
<keyword evidence="4" id="KW-0029">Amino-acid transport</keyword>
<reference evidence="7 8" key="1">
    <citation type="submission" date="2018-07" db="EMBL/GenBank/DDBJ databases">
        <title>Complete Genome and Methylome Analysis of Deinococcus wulumuqiensis NEB 479.</title>
        <authorList>
            <person name="Fomenkov A."/>
            <person name="Luyten Y."/>
            <person name="Vincze T."/>
            <person name="Anton B.P."/>
            <person name="Clark T."/>
            <person name="Roberts R.J."/>
            <person name="Morgan R.D."/>
        </authorList>
    </citation>
    <scope>NUCLEOTIDE SEQUENCE [LARGE SCALE GENOMIC DNA]</scope>
    <source>
        <strain evidence="7 8">NEB 479</strain>
    </source>
</reference>
<feature type="signal peptide" evidence="5">
    <location>
        <begin position="1"/>
        <end position="22"/>
    </location>
</feature>
<dbReference type="Pfam" id="PF13458">
    <property type="entry name" value="Peripla_BP_6"/>
    <property type="match status" value="1"/>
</dbReference>
<evidence type="ECO:0000313" key="8">
    <source>
        <dbReference type="Proteomes" id="UP000253744"/>
    </source>
</evidence>
<keyword evidence="3 5" id="KW-0732">Signal</keyword>
<gene>
    <name evidence="7" type="ORF">DVJ83_06100</name>
</gene>
<evidence type="ECO:0000256" key="2">
    <source>
        <dbReference type="ARBA" id="ARBA00022448"/>
    </source>
</evidence>
<dbReference type="CDD" id="cd06342">
    <property type="entry name" value="PBP1_ABC_LIVBP-like"/>
    <property type="match status" value="1"/>
</dbReference>
<feature type="chain" id="PRO_5016973364" evidence="5">
    <location>
        <begin position="23"/>
        <end position="384"/>
    </location>
</feature>
<protein>
    <submittedName>
        <fullName evidence="7">Branched-chain amino acid ABC transporter substrate-binding protein</fullName>
    </submittedName>
</protein>
<dbReference type="SUPFAM" id="SSF53822">
    <property type="entry name" value="Periplasmic binding protein-like I"/>
    <property type="match status" value="1"/>
</dbReference>
<evidence type="ECO:0000256" key="5">
    <source>
        <dbReference type="SAM" id="SignalP"/>
    </source>
</evidence>
<dbReference type="InterPro" id="IPR000709">
    <property type="entry name" value="Leu_Ile_Val-bd"/>
</dbReference>
<dbReference type="AlphaFoldDB" id="A0A345IGI6"/>
<sequence length="384" mass="39957">MNKTTRFSLTLLAALATAQASAASTVKIATLSPLSGSSSNMGVQVKNGAQLAVNEMKAEFTKAGLTLSLVAYDDQADPATGTAAARRMAADRSILGMVGTVNSGVVLPVSQALAPSHLAIVSPLNVNEQVTDRGLKNVSRICARNDDQGPAAGNFVAGTLKAKKVYVLNDKTAYGQALADEAAKTMQAAGVKIVQNEGVAESERDFSAIITKIQTLKPDAIYFGAMYGQAAAFAQQLRARGIKTPIVGGDGYDSEDLEKLAGKGADNLYFTTVAPPLNAVPGAKAVAASYKKAFGSDLQGFGIMSYDATKVLLRGILNAAKANGNKAPTRIQVEQAVRGGTYKGLITGDVKFNAKGDRTSARLYMIAVKGGKRSTALTMTISRK</sequence>
<keyword evidence="2" id="KW-0813">Transport</keyword>
<dbReference type="InterPro" id="IPR028082">
    <property type="entry name" value="Peripla_BP_I"/>
</dbReference>
<dbReference type="EMBL" id="CP031158">
    <property type="protein sequence ID" value="AXG98808.1"/>
    <property type="molecule type" value="Genomic_DNA"/>
</dbReference>
<dbReference type="PANTHER" id="PTHR47151:SF2">
    <property type="entry name" value="AMINO ACID BINDING PROTEIN"/>
    <property type="match status" value="1"/>
</dbReference>
<dbReference type="STRING" id="1288484.GCA_000348665_02885"/>
<dbReference type="GO" id="GO:0006865">
    <property type="term" value="P:amino acid transport"/>
    <property type="evidence" value="ECO:0007669"/>
    <property type="project" value="UniProtKB-KW"/>
</dbReference>
<comment type="similarity">
    <text evidence="1">Belongs to the leucine-binding protein family.</text>
</comment>
<evidence type="ECO:0000256" key="1">
    <source>
        <dbReference type="ARBA" id="ARBA00010062"/>
    </source>
</evidence>
<evidence type="ECO:0000256" key="4">
    <source>
        <dbReference type="ARBA" id="ARBA00022970"/>
    </source>
</evidence>
<accession>A0A345IGI6</accession>
<name>A0A345IGI6_9DEIO</name>
<dbReference type="PANTHER" id="PTHR47151">
    <property type="entry name" value="LEU/ILE/VAL-BINDING ABC TRANSPORTER SUBUNIT"/>
    <property type="match status" value="1"/>
</dbReference>
<evidence type="ECO:0000313" key="7">
    <source>
        <dbReference type="EMBL" id="AXG98808.1"/>
    </source>
</evidence>
<organism evidence="7 8">
    <name type="scientific">Deinococcus wulumuqiensis</name>
    <dbReference type="NCBI Taxonomy" id="980427"/>
    <lineage>
        <taxon>Bacteria</taxon>
        <taxon>Thermotogati</taxon>
        <taxon>Deinococcota</taxon>
        <taxon>Deinococci</taxon>
        <taxon>Deinococcales</taxon>
        <taxon>Deinococcaceae</taxon>
        <taxon>Deinococcus</taxon>
    </lineage>
</organism>
<evidence type="ECO:0000256" key="3">
    <source>
        <dbReference type="ARBA" id="ARBA00022729"/>
    </source>
</evidence>
<dbReference type="Gene3D" id="3.40.50.2300">
    <property type="match status" value="2"/>
</dbReference>
<dbReference type="InterPro" id="IPR028081">
    <property type="entry name" value="Leu-bd"/>
</dbReference>